<organism evidence="7 8">
    <name type="scientific">Apiospora arundinis</name>
    <dbReference type="NCBI Taxonomy" id="335852"/>
    <lineage>
        <taxon>Eukaryota</taxon>
        <taxon>Fungi</taxon>
        <taxon>Dikarya</taxon>
        <taxon>Ascomycota</taxon>
        <taxon>Pezizomycotina</taxon>
        <taxon>Sordariomycetes</taxon>
        <taxon>Xylariomycetidae</taxon>
        <taxon>Amphisphaeriales</taxon>
        <taxon>Apiosporaceae</taxon>
        <taxon>Apiospora</taxon>
    </lineage>
</organism>
<dbReference type="PANTHER" id="PTHR42909">
    <property type="entry name" value="ZGC:136858"/>
    <property type="match status" value="1"/>
</dbReference>
<feature type="domain" description="Carbohydrate kinase PfkB" evidence="6">
    <location>
        <begin position="400"/>
        <end position="616"/>
    </location>
</feature>
<feature type="domain" description="Carbohydrate kinase PfkB" evidence="6">
    <location>
        <begin position="731"/>
        <end position="776"/>
    </location>
</feature>
<evidence type="ECO:0000259" key="6">
    <source>
        <dbReference type="Pfam" id="PF00294"/>
    </source>
</evidence>
<dbReference type="Pfam" id="PF00294">
    <property type="entry name" value="PfkB"/>
    <property type="match status" value="2"/>
</dbReference>
<dbReference type="InterPro" id="IPR011611">
    <property type="entry name" value="PfkB_dom"/>
</dbReference>
<comment type="caution">
    <text evidence="7">The sequence shown here is derived from an EMBL/GenBank/DDBJ whole genome shotgun (WGS) entry which is preliminary data.</text>
</comment>
<dbReference type="InterPro" id="IPR007342">
    <property type="entry name" value="PsuG"/>
</dbReference>
<accession>A0ABR2J521</accession>
<name>A0ABR2J521_9PEZI</name>
<keyword evidence="8" id="KW-1185">Reference proteome</keyword>
<keyword evidence="5" id="KW-0326">Glycosidase</keyword>
<proteinExistence type="predicted"/>
<evidence type="ECO:0000256" key="1">
    <source>
        <dbReference type="ARBA" id="ARBA00022723"/>
    </source>
</evidence>
<evidence type="ECO:0000256" key="3">
    <source>
        <dbReference type="ARBA" id="ARBA00023211"/>
    </source>
</evidence>
<dbReference type="Gene3D" id="3.40.1190.20">
    <property type="match status" value="1"/>
</dbReference>
<evidence type="ECO:0000313" key="8">
    <source>
        <dbReference type="Proteomes" id="UP001390339"/>
    </source>
</evidence>
<evidence type="ECO:0000256" key="2">
    <source>
        <dbReference type="ARBA" id="ARBA00022801"/>
    </source>
</evidence>
<keyword evidence="1" id="KW-0479">Metal-binding</keyword>
<dbReference type="InterPro" id="IPR029056">
    <property type="entry name" value="Ribokinase-like"/>
</dbReference>
<dbReference type="Gene3D" id="3.40.1790.10">
    <property type="entry name" value="Indigoidine synthase domain"/>
    <property type="match status" value="1"/>
</dbReference>
<evidence type="ECO:0000256" key="4">
    <source>
        <dbReference type="ARBA" id="ARBA00023239"/>
    </source>
</evidence>
<keyword evidence="2" id="KW-0378">Hydrolase</keyword>
<reference evidence="7 8" key="1">
    <citation type="journal article" date="2024" name="IMA Fungus">
        <title>Apiospora arundinis, a panoply of carbohydrate-active enzymes and secondary metabolites.</title>
        <authorList>
            <person name="Sorensen T."/>
            <person name="Petersen C."/>
            <person name="Muurmann A.T."/>
            <person name="Christiansen J.V."/>
            <person name="Brundto M.L."/>
            <person name="Overgaard C.K."/>
            <person name="Boysen A.T."/>
            <person name="Wollenberg R.D."/>
            <person name="Larsen T.O."/>
            <person name="Sorensen J.L."/>
            <person name="Nielsen K.L."/>
            <person name="Sondergaard T.E."/>
        </authorList>
    </citation>
    <scope>NUCLEOTIDE SEQUENCE [LARGE SCALE GENOMIC DNA]</scope>
    <source>
        <strain evidence="7 8">AAU 773</strain>
    </source>
</reference>
<dbReference type="CDD" id="cd01941">
    <property type="entry name" value="YeiC_kinase_like"/>
    <property type="match status" value="1"/>
</dbReference>
<dbReference type="Proteomes" id="UP001390339">
    <property type="component" value="Unassembled WGS sequence"/>
</dbReference>
<gene>
    <name evidence="7" type="ORF">PGQ11_003403</name>
</gene>
<evidence type="ECO:0000313" key="7">
    <source>
        <dbReference type="EMBL" id="KAK8872889.1"/>
    </source>
</evidence>
<evidence type="ECO:0000256" key="5">
    <source>
        <dbReference type="ARBA" id="ARBA00023295"/>
    </source>
</evidence>
<dbReference type="Pfam" id="PF04227">
    <property type="entry name" value="Indigoidine_A"/>
    <property type="match status" value="1"/>
</dbReference>
<dbReference type="PANTHER" id="PTHR42909:SF1">
    <property type="entry name" value="CARBOHYDRATE KINASE PFKB DOMAIN-CONTAINING PROTEIN"/>
    <property type="match status" value="1"/>
</dbReference>
<dbReference type="EMBL" id="JAPCWZ010000003">
    <property type="protein sequence ID" value="KAK8872889.1"/>
    <property type="molecule type" value="Genomic_DNA"/>
</dbReference>
<keyword evidence="4" id="KW-0456">Lyase</keyword>
<sequence length="799" mass="84508">MRRVWNCAGQCTRIRQPVRPTSVTNRLRPLQTSASLSTSASYRSSGQLGALQKLLKVSEEVTDALATNKPVVALETTIYTHGALGELDLESVVRRNGGVPAVVGILEGVPTVGLTPDEVAHMVANSPRKVSRRDIAYIVGMGMTGQKINGGTTIAGTTVLARLAGIRVFGTGGLGGVHRGGQDTMDVSADLTELGRTRMAVISSGCKGFLDIPRTLEYLETQGVLVSTFADGRKGGVDFPAFWARDSGTKSPSVVHTEEEAAAMILAQESLGIESGMLFANPIPEEASIPREEMDAIIEQAVSESLTQGAHGNLNTPFILSRIRELTDGRSVPANVALVKSNVERAAKIALATTRFISGDLETPLRKESSASRHVHVPVSGVPAEKPVIVKDKANKEAHVIVAGSVAVDLSCNYAGPDTATNVSPHLHTSNPAQISQSIGGVGRNVALAAHRVSGNMGVRLCSMVGNDVAGTTVINSLESAGMDTSCIRRLEGASGRTAQYVAVNDASKNLVMAMADMDIFTTNSDPAHWASVVAASKPKWLVVDANWSEPDIQSWIKAGKQNGARIAFEPVSNAKSARLFGPRRGHQEPLGVFPRPSVDLATPNRHELAAMHAAATQHEHLADPRWFGVVDAFAMFGGSGIRERFVRLTSKAMTDAGVPQQAVQLLPYVPTLLTKLGDQGALLVEIMGPDDPRLRDAAHEPFILSRAPVDHPTVGGVYMRLFPVAQEVPDVVSVNGVGDTFLGVLVAGLARGGKVVDLVDVAQKAAVLTLRSSESVSEDLGTLERELVAAATTSRRHG</sequence>
<dbReference type="SUPFAM" id="SSF53613">
    <property type="entry name" value="Ribokinase-like"/>
    <property type="match status" value="1"/>
</dbReference>
<dbReference type="InterPro" id="IPR022830">
    <property type="entry name" value="Indigdn_synthA-like"/>
</dbReference>
<protein>
    <submittedName>
        <fullName evidence="7">Pseudouridine-metabolizing bifunctional protein</fullName>
    </submittedName>
</protein>
<dbReference type="SUPFAM" id="SSF110581">
    <property type="entry name" value="Indigoidine synthase A-like"/>
    <property type="match status" value="1"/>
</dbReference>
<keyword evidence="3" id="KW-0464">Manganese</keyword>